<evidence type="ECO:0000256" key="1">
    <source>
        <dbReference type="SAM" id="MobiDB-lite"/>
    </source>
</evidence>
<feature type="compositionally biased region" description="Polar residues" evidence="1">
    <location>
        <begin position="106"/>
        <end position="121"/>
    </location>
</feature>
<evidence type="ECO:0000313" key="2">
    <source>
        <dbReference type="EMBL" id="KAK3939762.1"/>
    </source>
</evidence>
<feature type="region of interest" description="Disordered" evidence="1">
    <location>
        <begin position="204"/>
        <end position="232"/>
    </location>
</feature>
<feature type="region of interest" description="Disordered" evidence="1">
    <location>
        <begin position="1"/>
        <end position="30"/>
    </location>
</feature>
<dbReference type="Proteomes" id="UP001303473">
    <property type="component" value="Unassembled WGS sequence"/>
</dbReference>
<proteinExistence type="predicted"/>
<dbReference type="AlphaFoldDB" id="A0AAN6N9K8"/>
<gene>
    <name evidence="2" type="ORF">QBC46DRAFT_408942</name>
</gene>
<protein>
    <submittedName>
        <fullName evidence="2">Uncharacterized protein</fullName>
    </submittedName>
</protein>
<sequence>MIQSRRRCKGRTSDPRFAAGPAHGNSTNWMKDQTNCRVDEMEEIRRISVAERLGQLLLDIASDLSSKKKMNWSDCPDACGTEAVGGEQKQHTHKDNGAYSPARPMRTSSARPQPDYLTSRQPPGGNISVKMECMAVARRPPPGPTPDKEGLGVLSMPQPRHAAMHRMVQVAFLGPTSTTRQSLDPAVDHQCDPRTQKPVVACRSRVPKRERLQGGGGGGGGGGGENGDEDATITSNESLTIRSSGVVQLSASARSGLLAVAGSQRLGRQAEDIHYRNCMLDKVMLTYMLTYAGGRFSADALRFIQYLEKSRFPRQSGSRFQHADQLRSDQRSEGVKATAAPHRTAPDQGFGRAACRWDGLSLLNRAPNASPYEVKACCSTACCSTQRRCKTMCLLPTLGFGGLTKVTDICEHTARRSVNSLLQLSYSSPSNKRAADLWRMLR</sequence>
<feature type="compositionally biased region" description="Basic residues" evidence="1">
    <location>
        <begin position="1"/>
        <end position="10"/>
    </location>
</feature>
<feature type="compositionally biased region" description="Gly residues" evidence="1">
    <location>
        <begin position="213"/>
        <end position="225"/>
    </location>
</feature>
<evidence type="ECO:0000313" key="3">
    <source>
        <dbReference type="Proteomes" id="UP001303473"/>
    </source>
</evidence>
<comment type="caution">
    <text evidence="2">The sequence shown here is derived from an EMBL/GenBank/DDBJ whole genome shotgun (WGS) entry which is preliminary data.</text>
</comment>
<feature type="compositionally biased region" description="Basic and acidic residues" evidence="1">
    <location>
        <begin position="321"/>
        <end position="334"/>
    </location>
</feature>
<organism evidence="2 3">
    <name type="scientific">Diplogelasinospora grovesii</name>
    <dbReference type="NCBI Taxonomy" id="303347"/>
    <lineage>
        <taxon>Eukaryota</taxon>
        <taxon>Fungi</taxon>
        <taxon>Dikarya</taxon>
        <taxon>Ascomycota</taxon>
        <taxon>Pezizomycotina</taxon>
        <taxon>Sordariomycetes</taxon>
        <taxon>Sordariomycetidae</taxon>
        <taxon>Sordariales</taxon>
        <taxon>Diplogelasinosporaceae</taxon>
        <taxon>Diplogelasinospora</taxon>
    </lineage>
</organism>
<name>A0AAN6N9K8_9PEZI</name>
<keyword evidence="3" id="KW-1185">Reference proteome</keyword>
<feature type="region of interest" description="Disordered" evidence="1">
    <location>
        <begin position="317"/>
        <end position="345"/>
    </location>
</feature>
<dbReference type="EMBL" id="MU853806">
    <property type="protein sequence ID" value="KAK3939762.1"/>
    <property type="molecule type" value="Genomic_DNA"/>
</dbReference>
<feature type="region of interest" description="Disordered" evidence="1">
    <location>
        <begin position="83"/>
        <end position="127"/>
    </location>
</feature>
<reference evidence="3" key="1">
    <citation type="journal article" date="2023" name="Mol. Phylogenet. Evol.">
        <title>Genome-scale phylogeny and comparative genomics of the fungal order Sordariales.</title>
        <authorList>
            <person name="Hensen N."/>
            <person name="Bonometti L."/>
            <person name="Westerberg I."/>
            <person name="Brannstrom I.O."/>
            <person name="Guillou S."/>
            <person name="Cros-Aarteil S."/>
            <person name="Calhoun S."/>
            <person name="Haridas S."/>
            <person name="Kuo A."/>
            <person name="Mondo S."/>
            <person name="Pangilinan J."/>
            <person name="Riley R."/>
            <person name="LaButti K."/>
            <person name="Andreopoulos B."/>
            <person name="Lipzen A."/>
            <person name="Chen C."/>
            <person name="Yan M."/>
            <person name="Daum C."/>
            <person name="Ng V."/>
            <person name="Clum A."/>
            <person name="Steindorff A."/>
            <person name="Ohm R.A."/>
            <person name="Martin F."/>
            <person name="Silar P."/>
            <person name="Natvig D.O."/>
            <person name="Lalanne C."/>
            <person name="Gautier V."/>
            <person name="Ament-Velasquez S.L."/>
            <person name="Kruys A."/>
            <person name="Hutchinson M.I."/>
            <person name="Powell A.J."/>
            <person name="Barry K."/>
            <person name="Miller A.N."/>
            <person name="Grigoriev I.V."/>
            <person name="Debuchy R."/>
            <person name="Gladieux P."/>
            <person name="Hiltunen Thoren M."/>
            <person name="Johannesson H."/>
        </authorList>
    </citation>
    <scope>NUCLEOTIDE SEQUENCE [LARGE SCALE GENOMIC DNA]</scope>
    <source>
        <strain evidence="3">CBS 340.73</strain>
    </source>
</reference>
<accession>A0AAN6N9K8</accession>